<sequence length="932" mass="104824">MSADDFARALRLVMNLLPEHGATEEIIRENAEDVVDLMRKRGGDPPHLDELVRHVESLVIIRQDPSSSLVDSKDHIEWLRDRRAEPVWNFWDRYRQYLEDVQFQPRQVVLRLDEVTDSILGKLEDPTRDGPWDRRGLVVGQVQSGKTSNYTGLTCKAADAGYKLIVVFAGIHNSLRSQTQLRLDEGFLGSDSQHMTRGDDSQRAIGAGALPGFGRLKAGTLTTSADNGDFRVAQARKLGLPVGDYPVLLVVKKHAKIIKYIHDWVTSMHGDPDPATGRLVVRDVPLLVIDDEADNASIDTNKEESGTPTAINREIRRLLHAFDKSAYVGYTATPYANIYADPYEDHDDFGEDIFPRSFIESLQPPSNYFGPERVFGLTDDSRGPIPIHTAIEDSEAWMPVGHKKEWKPREEDFPDSLRNAMLDFLLTCAARRARGQVAVHNSMLIHVTRFQDVQDRVTEQIRSALLFVKDRIRHGDGGSGASILDELEQRWRTGHEPATAWFMAEDDNVVEVSWDAVRTELLPAVERIQIRTMNGNSRDALDYYEHRTTGLSVIAIGGNKLSRGLTLEGLSVSYYLRASRMYDTLMQMGRWFGYRPGYEDLCRLYTTSELRAWYREITLASDELRRELEDMAARGATPIEYGLRVRTSAAGLSVTAANKARRGLRVRLSFSGGNPETTLFGVRQRVLDANREALNALVKSLNANRQASKSRRNGNHLWCGEGVSDAVVAFLDAYRSDPMAWRVRPDLIAQYMRRCGAAGELSNVTVALISNEANAARADISGIDIGLTTRSLMRDGETRQPLRELETDHRYAIRRILSPPDETLDMTEEQTKTALAATIADYERDPGRRKAVPTDPSGPALRRVRTPDQALMLLYVLDNAEHTQLVSRPMVGFFFSFPHSEHDIAAEYLVNPVWQQLQAQGVADEDEDEDDE</sequence>
<feature type="domain" description="Putative endonuclease Z1" evidence="1">
    <location>
        <begin position="416"/>
        <end position="649"/>
    </location>
</feature>
<keyword evidence="3" id="KW-1185">Reference proteome</keyword>
<dbReference type="EMBL" id="FOIE01000003">
    <property type="protein sequence ID" value="SET21840.1"/>
    <property type="molecule type" value="Genomic_DNA"/>
</dbReference>
<dbReference type="OrthoDB" id="436461at2"/>
<dbReference type="AlphaFoldDB" id="A0A1I0CRA6"/>
<reference evidence="3" key="1">
    <citation type="submission" date="2016-10" db="EMBL/GenBank/DDBJ databases">
        <authorList>
            <person name="Varghese N."/>
            <person name="Submissions S."/>
        </authorList>
    </citation>
    <scope>NUCLEOTIDE SEQUENCE [LARGE SCALE GENOMIC DNA]</scope>
    <source>
        <strain evidence="3">DSM 44209</strain>
    </source>
</reference>
<organism evidence="2 3">
    <name type="scientific">Geodermatophilus poikilotrophus</name>
    <dbReference type="NCBI Taxonomy" id="1333667"/>
    <lineage>
        <taxon>Bacteria</taxon>
        <taxon>Bacillati</taxon>
        <taxon>Actinomycetota</taxon>
        <taxon>Actinomycetes</taxon>
        <taxon>Geodermatophilales</taxon>
        <taxon>Geodermatophilaceae</taxon>
        <taxon>Geodermatophilus</taxon>
    </lineage>
</organism>
<accession>A0A1I0CRA6</accession>
<name>A0A1I0CRA6_9ACTN</name>
<protein>
    <submittedName>
        <fullName evidence="2">Z1 domain-containing protein</fullName>
    </submittedName>
</protein>
<dbReference type="RefSeq" id="WP_091442304.1">
    <property type="nucleotide sequence ID" value="NZ_FOIE01000003.1"/>
</dbReference>
<dbReference type="Pfam" id="PF10593">
    <property type="entry name" value="Z1"/>
    <property type="match status" value="1"/>
</dbReference>
<proteinExistence type="predicted"/>
<dbReference type="InterPro" id="IPR018310">
    <property type="entry name" value="Put_endonuclease_Z1-dom"/>
</dbReference>
<evidence type="ECO:0000259" key="1">
    <source>
        <dbReference type="Pfam" id="PF10593"/>
    </source>
</evidence>
<gene>
    <name evidence="2" type="ORF">SAMN04488546_1710</name>
</gene>
<dbReference type="Proteomes" id="UP000198507">
    <property type="component" value="Unassembled WGS sequence"/>
</dbReference>
<evidence type="ECO:0000313" key="3">
    <source>
        <dbReference type="Proteomes" id="UP000198507"/>
    </source>
</evidence>
<evidence type="ECO:0000313" key="2">
    <source>
        <dbReference type="EMBL" id="SET21840.1"/>
    </source>
</evidence>